<dbReference type="PANTHER" id="PTHR31683:SF80">
    <property type="entry name" value="PECTATE LYASE 16-RELATED"/>
    <property type="match status" value="1"/>
</dbReference>
<comment type="pathway">
    <text evidence="2 8">Glycan metabolism; pectin degradation; 2-dehydro-3-deoxy-D-gluconate from pectin: step 2/5.</text>
</comment>
<dbReference type="InterPro" id="IPR018082">
    <property type="entry name" value="AmbAllergen"/>
</dbReference>
<reference evidence="11" key="1">
    <citation type="journal article" date="2020" name="Nat. Commun.">
        <title>Genome assembly of wild tea tree DASZ reveals pedigree and selection history of tea varieties.</title>
        <authorList>
            <person name="Zhang W."/>
            <person name="Zhang Y."/>
            <person name="Qiu H."/>
            <person name="Guo Y."/>
            <person name="Wan H."/>
            <person name="Zhang X."/>
            <person name="Scossa F."/>
            <person name="Alseekh S."/>
            <person name="Zhang Q."/>
            <person name="Wang P."/>
            <person name="Xu L."/>
            <person name="Schmidt M.H."/>
            <person name="Jia X."/>
            <person name="Li D."/>
            <person name="Zhu A."/>
            <person name="Guo F."/>
            <person name="Chen W."/>
            <person name="Ni D."/>
            <person name="Usadel B."/>
            <person name="Fernie A.R."/>
            <person name="Wen W."/>
        </authorList>
    </citation>
    <scope>NUCLEOTIDE SEQUENCE [LARGE SCALE GENOMIC DNA]</scope>
    <source>
        <strain evidence="11">cv. G240</strain>
    </source>
</reference>
<evidence type="ECO:0000256" key="5">
    <source>
        <dbReference type="ARBA" id="ARBA00022729"/>
    </source>
</evidence>
<evidence type="ECO:0000259" key="9">
    <source>
        <dbReference type="Pfam" id="PF00544"/>
    </source>
</evidence>
<dbReference type="InterPro" id="IPR002022">
    <property type="entry name" value="Pec_lyase"/>
</dbReference>
<evidence type="ECO:0000313" key="10">
    <source>
        <dbReference type="EMBL" id="KAF5943386.1"/>
    </source>
</evidence>
<comment type="similarity">
    <text evidence="8">Belongs to the polysaccharide lyase 1 family.</text>
</comment>
<dbReference type="Pfam" id="PF00544">
    <property type="entry name" value="Pectate_lyase_4"/>
    <property type="match status" value="1"/>
</dbReference>
<dbReference type="GO" id="GO:0030570">
    <property type="term" value="F:pectate lyase activity"/>
    <property type="evidence" value="ECO:0007669"/>
    <property type="project" value="UniProtKB-EC"/>
</dbReference>
<dbReference type="PANTHER" id="PTHR31683">
    <property type="entry name" value="PECTATE LYASE 18-RELATED"/>
    <property type="match status" value="1"/>
</dbReference>
<gene>
    <name evidence="10" type="ORF">HYC85_017463</name>
</gene>
<dbReference type="UniPathway" id="UPA00545">
    <property type="reaction ID" value="UER00824"/>
</dbReference>
<dbReference type="EMBL" id="JACBKZ010000008">
    <property type="protein sequence ID" value="KAF5943386.1"/>
    <property type="molecule type" value="Genomic_DNA"/>
</dbReference>
<dbReference type="SUPFAM" id="SSF51126">
    <property type="entry name" value="Pectin lyase-like"/>
    <property type="match status" value="1"/>
</dbReference>
<comment type="catalytic activity">
    <reaction evidence="1 8">
        <text>Eliminative cleavage of (1-&gt;4)-alpha-D-galacturonan to give oligosaccharides with 4-deoxy-alpha-D-galact-4-enuronosyl groups at their non-reducing ends.</text>
        <dbReference type="EC" id="4.2.2.2"/>
    </reaction>
</comment>
<evidence type="ECO:0000256" key="7">
    <source>
        <dbReference type="ARBA" id="ARBA00023239"/>
    </source>
</evidence>
<evidence type="ECO:0000256" key="2">
    <source>
        <dbReference type="ARBA" id="ARBA00005220"/>
    </source>
</evidence>
<feature type="domain" description="Pectate lyase" evidence="9">
    <location>
        <begin position="36"/>
        <end position="96"/>
    </location>
</feature>
<dbReference type="Gene3D" id="2.160.20.10">
    <property type="entry name" value="Single-stranded right-handed beta-helix, Pectin lyase-like"/>
    <property type="match status" value="1"/>
</dbReference>
<dbReference type="AlphaFoldDB" id="A0A7J7GV55"/>
<keyword evidence="11" id="KW-1185">Reference proteome</keyword>
<keyword evidence="5" id="KW-0732">Signal</keyword>
<dbReference type="Proteomes" id="UP000593564">
    <property type="component" value="Unassembled WGS sequence"/>
</dbReference>
<keyword evidence="6 8" id="KW-0106">Calcium</keyword>
<dbReference type="PRINTS" id="PR00807">
    <property type="entry name" value="AMBALLERGEN"/>
</dbReference>
<evidence type="ECO:0000256" key="1">
    <source>
        <dbReference type="ARBA" id="ARBA00000695"/>
    </source>
</evidence>
<evidence type="ECO:0000256" key="6">
    <source>
        <dbReference type="ARBA" id="ARBA00022837"/>
    </source>
</evidence>
<evidence type="ECO:0000256" key="4">
    <source>
        <dbReference type="ARBA" id="ARBA00022723"/>
    </source>
</evidence>
<evidence type="ECO:0000256" key="3">
    <source>
        <dbReference type="ARBA" id="ARBA00012272"/>
    </source>
</evidence>
<sequence>MLYTSPSKQKNTSPVQNQYYKTNVHQDGYTADTILKVIVVFNHFGLGLSDRMPKVRIGYAHVANSKYDEWLMYAIGESSDPTILSEGNYFMASNDPYTKQD</sequence>
<proteinExistence type="inferred from homology"/>
<reference evidence="10 11" key="2">
    <citation type="submission" date="2020-07" db="EMBL/GenBank/DDBJ databases">
        <title>Genome assembly of wild tea tree DASZ reveals pedigree and selection history of tea varieties.</title>
        <authorList>
            <person name="Zhang W."/>
        </authorList>
    </citation>
    <scope>NUCLEOTIDE SEQUENCE [LARGE SCALE GENOMIC DNA]</scope>
    <source>
        <strain evidence="11">cv. G240</strain>
        <tissue evidence="10">Leaf</tissue>
    </source>
</reference>
<dbReference type="InterPro" id="IPR012334">
    <property type="entry name" value="Pectin_lyas_fold"/>
</dbReference>
<accession>A0A7J7GV55</accession>
<evidence type="ECO:0000256" key="8">
    <source>
        <dbReference type="RuleBase" id="RU361123"/>
    </source>
</evidence>
<dbReference type="InterPro" id="IPR011050">
    <property type="entry name" value="Pectin_lyase_fold/virulence"/>
</dbReference>
<keyword evidence="7 8" id="KW-0456">Lyase</keyword>
<protein>
    <recommendedName>
        <fullName evidence="3 8">Pectate lyase</fullName>
        <ecNumber evidence="3 8">4.2.2.2</ecNumber>
    </recommendedName>
</protein>
<dbReference type="InterPro" id="IPR045032">
    <property type="entry name" value="PEL"/>
</dbReference>
<dbReference type="GO" id="GO:0045490">
    <property type="term" value="P:pectin catabolic process"/>
    <property type="evidence" value="ECO:0007669"/>
    <property type="project" value="UniProtKB-UniPathway"/>
</dbReference>
<dbReference type="EC" id="4.2.2.2" evidence="3 8"/>
<evidence type="ECO:0000313" key="11">
    <source>
        <dbReference type="Proteomes" id="UP000593564"/>
    </source>
</evidence>
<organism evidence="10 11">
    <name type="scientific">Camellia sinensis</name>
    <name type="common">Tea plant</name>
    <name type="synonym">Thea sinensis</name>
    <dbReference type="NCBI Taxonomy" id="4442"/>
    <lineage>
        <taxon>Eukaryota</taxon>
        <taxon>Viridiplantae</taxon>
        <taxon>Streptophyta</taxon>
        <taxon>Embryophyta</taxon>
        <taxon>Tracheophyta</taxon>
        <taxon>Spermatophyta</taxon>
        <taxon>Magnoliopsida</taxon>
        <taxon>eudicotyledons</taxon>
        <taxon>Gunneridae</taxon>
        <taxon>Pentapetalae</taxon>
        <taxon>asterids</taxon>
        <taxon>Ericales</taxon>
        <taxon>Theaceae</taxon>
        <taxon>Camellia</taxon>
    </lineage>
</organism>
<name>A0A7J7GV55_CAMSI</name>
<comment type="caution">
    <text evidence="10">The sequence shown here is derived from an EMBL/GenBank/DDBJ whole genome shotgun (WGS) entry which is preliminary data.</text>
</comment>
<comment type="cofactor">
    <cofactor evidence="8">
        <name>Ca(2+)</name>
        <dbReference type="ChEBI" id="CHEBI:29108"/>
    </cofactor>
    <text evidence="8">Binds 1 Ca(2+) ion. Required for its activity.</text>
</comment>
<keyword evidence="4 8" id="KW-0479">Metal-binding</keyword>
<dbReference type="GO" id="GO:0046872">
    <property type="term" value="F:metal ion binding"/>
    <property type="evidence" value="ECO:0007669"/>
    <property type="project" value="UniProtKB-KW"/>
</dbReference>